<accession>A0A3P9AAH9</accession>
<reference evidence="5" key="1">
    <citation type="journal article" date="2014" name="PLoS ONE">
        <title>The genome and linkage map of the northern pike (Esox lucius): conserved synteny revealed between the salmonid sister group and the Neoteleostei.</title>
        <authorList>
            <person name="Rondeau E.B."/>
            <person name="Minkley D.R."/>
            <person name="Leong J.S."/>
            <person name="Messmer A.M."/>
            <person name="Jantzen J.R."/>
            <person name="von Schalburg K.R."/>
            <person name="Lemon C."/>
            <person name="Bird N.H."/>
            <person name="Koop B.F."/>
        </authorList>
    </citation>
    <scope>NUCLEOTIDE SEQUENCE</scope>
</reference>
<dbReference type="GO" id="GO:0005615">
    <property type="term" value="C:extracellular space"/>
    <property type="evidence" value="ECO:0007669"/>
    <property type="project" value="TreeGrafter"/>
</dbReference>
<dbReference type="InterPro" id="IPR050373">
    <property type="entry name" value="Fibrinogen_C-term_domain"/>
</dbReference>
<dbReference type="PROSITE" id="PS51406">
    <property type="entry name" value="FIBRINOGEN_C_2"/>
    <property type="match status" value="1"/>
</dbReference>
<reference evidence="4" key="3">
    <citation type="submission" date="2025-08" db="UniProtKB">
        <authorList>
            <consortium name="Ensembl"/>
        </authorList>
    </citation>
    <scope>IDENTIFICATION</scope>
</reference>
<evidence type="ECO:0000256" key="1">
    <source>
        <dbReference type="ARBA" id="ARBA00023157"/>
    </source>
</evidence>
<evidence type="ECO:0000259" key="3">
    <source>
        <dbReference type="PROSITE" id="PS51406"/>
    </source>
</evidence>
<gene>
    <name evidence="4" type="primary">MFAP4</name>
</gene>
<dbReference type="GO" id="GO:0048251">
    <property type="term" value="P:elastic fiber assembly"/>
    <property type="evidence" value="ECO:0007669"/>
    <property type="project" value="TreeGrafter"/>
</dbReference>
<dbReference type="Bgee" id="ENSELUG00000017442">
    <property type="expression patterns" value="Expressed in digestive tract"/>
</dbReference>
<dbReference type="FunFam" id="3.90.215.10:FF:000001">
    <property type="entry name" value="Tenascin isoform 1"/>
    <property type="match status" value="1"/>
</dbReference>
<reference evidence="4" key="4">
    <citation type="submission" date="2025-09" db="UniProtKB">
        <authorList>
            <consortium name="Ensembl"/>
        </authorList>
    </citation>
    <scope>IDENTIFICATION</scope>
</reference>
<reference evidence="4" key="2">
    <citation type="submission" date="2020-02" db="EMBL/GenBank/DDBJ databases">
        <title>Esox lucius (northern pike) genome, fEsoLuc1, primary haplotype.</title>
        <authorList>
            <person name="Myers G."/>
            <person name="Karagic N."/>
            <person name="Meyer A."/>
            <person name="Pippel M."/>
            <person name="Reichard M."/>
            <person name="Winkler S."/>
            <person name="Tracey A."/>
            <person name="Sims Y."/>
            <person name="Howe K."/>
            <person name="Rhie A."/>
            <person name="Formenti G."/>
            <person name="Durbin R."/>
            <person name="Fedrigo O."/>
            <person name="Jarvis E.D."/>
        </authorList>
    </citation>
    <scope>NUCLEOTIDE SEQUENCE [LARGE SCALE GENOMIC DNA]</scope>
</reference>
<feature type="signal peptide" evidence="2">
    <location>
        <begin position="1"/>
        <end position="17"/>
    </location>
</feature>
<dbReference type="SMART" id="SM00186">
    <property type="entry name" value="FBG"/>
    <property type="match status" value="1"/>
</dbReference>
<evidence type="ECO:0000313" key="5">
    <source>
        <dbReference type="Proteomes" id="UP000265140"/>
    </source>
</evidence>
<feature type="domain" description="Fibrinogen C-terminal" evidence="3">
    <location>
        <begin position="15"/>
        <end position="237"/>
    </location>
</feature>
<dbReference type="Proteomes" id="UP000265140">
    <property type="component" value="Chromosome 5"/>
</dbReference>
<dbReference type="STRING" id="8010.ENSELUP00000037720"/>
<keyword evidence="2" id="KW-0732">Signal</keyword>
<dbReference type="InterPro" id="IPR036056">
    <property type="entry name" value="Fibrinogen-like_C"/>
</dbReference>
<dbReference type="PANTHER" id="PTHR19143">
    <property type="entry name" value="FIBRINOGEN/TENASCIN/ANGIOPOEITIN"/>
    <property type="match status" value="1"/>
</dbReference>
<dbReference type="InterPro" id="IPR014716">
    <property type="entry name" value="Fibrinogen_a/b/g_C_1"/>
</dbReference>
<dbReference type="PANTHER" id="PTHR19143:SF225">
    <property type="entry name" value="MICROFIBRIL-ASSOCIATED GLYCOPROTEIN 4"/>
    <property type="match status" value="1"/>
</dbReference>
<dbReference type="CDD" id="cd00087">
    <property type="entry name" value="FReD"/>
    <property type="match status" value="1"/>
</dbReference>
<protein>
    <recommendedName>
        <fullName evidence="3">Fibrinogen C-terminal domain-containing protein</fullName>
    </recommendedName>
</protein>
<dbReference type="Ensembl" id="ENSELUT00000027503.3">
    <property type="protein sequence ID" value="ENSELUP00000037720.3"/>
    <property type="gene ID" value="ENSELUG00000017135.3"/>
</dbReference>
<evidence type="ECO:0000256" key="2">
    <source>
        <dbReference type="SAM" id="SignalP"/>
    </source>
</evidence>
<dbReference type="FunCoup" id="A0A3P9AAH9">
    <property type="interactions" value="345"/>
</dbReference>
<dbReference type="OMA" id="NCARIFY"/>
<dbReference type="Pfam" id="PF00147">
    <property type="entry name" value="Fibrinogen_C"/>
    <property type="match status" value="1"/>
</dbReference>
<evidence type="ECO:0000313" key="4">
    <source>
        <dbReference type="Ensembl" id="ENSELUP00000037720.3"/>
    </source>
</evidence>
<keyword evidence="1" id="KW-1015">Disulfide bond</keyword>
<sequence length="238" mass="26933">IQFRLLLPLLIPVMVQCSLDPVDCSQVYASGHGQNGVYTIYPAGPTSPVQVFCDMSMDNGEYQGKWTVIQRRRDGSVNFHRKWEEYKRGFGSAAGEYWLGLETMHLLTKARKYELRVDMEDFEGRKVFAQYSSFSVAPESEGYPLTLGSFTDGGAGDSLTHHSGQKFTTLDKDQDLNEGNCGKIYYGGFWYNNCHWTNPNGIYAWGESAYGVGINWRTWKGFTYSLKTMTMKIRPATA</sequence>
<dbReference type="AlphaFoldDB" id="A0A3P9AAH9"/>
<dbReference type="InParanoid" id="A0A3P9AAH9"/>
<feature type="chain" id="PRO_5044275465" description="Fibrinogen C-terminal domain-containing protein" evidence="2">
    <location>
        <begin position="18"/>
        <end position="238"/>
    </location>
</feature>
<dbReference type="GeneTree" id="ENSGT00940000154615"/>
<name>A0A3P9AAH9_ESOLU</name>
<dbReference type="Gene3D" id="3.90.215.10">
    <property type="entry name" value="Gamma Fibrinogen, chain A, domain 1"/>
    <property type="match status" value="1"/>
</dbReference>
<organism evidence="4 5">
    <name type="scientific">Esox lucius</name>
    <name type="common">Northern pike</name>
    <dbReference type="NCBI Taxonomy" id="8010"/>
    <lineage>
        <taxon>Eukaryota</taxon>
        <taxon>Metazoa</taxon>
        <taxon>Chordata</taxon>
        <taxon>Craniata</taxon>
        <taxon>Vertebrata</taxon>
        <taxon>Euteleostomi</taxon>
        <taxon>Actinopterygii</taxon>
        <taxon>Neopterygii</taxon>
        <taxon>Teleostei</taxon>
        <taxon>Protacanthopterygii</taxon>
        <taxon>Esociformes</taxon>
        <taxon>Esocidae</taxon>
        <taxon>Esox</taxon>
    </lineage>
</organism>
<keyword evidence="5" id="KW-1185">Reference proteome</keyword>
<dbReference type="InterPro" id="IPR002181">
    <property type="entry name" value="Fibrinogen_a/b/g_C_dom"/>
</dbReference>
<dbReference type="SUPFAM" id="SSF56496">
    <property type="entry name" value="Fibrinogen C-terminal domain-like"/>
    <property type="match status" value="1"/>
</dbReference>
<proteinExistence type="predicted"/>